<evidence type="ECO:0000313" key="2">
    <source>
        <dbReference type="Proteomes" id="UP001298424"/>
    </source>
</evidence>
<comment type="caution">
    <text evidence="1">The sequence shown here is derived from an EMBL/GenBank/DDBJ whole genome shotgun (WGS) entry which is preliminary data.</text>
</comment>
<organism evidence="1 2">
    <name type="scientific">Kingella pumchi</name>
    <dbReference type="NCBI Taxonomy" id="2779506"/>
    <lineage>
        <taxon>Bacteria</taxon>
        <taxon>Pseudomonadati</taxon>
        <taxon>Pseudomonadota</taxon>
        <taxon>Betaproteobacteria</taxon>
        <taxon>Neisseriales</taxon>
        <taxon>Neisseriaceae</taxon>
        <taxon>Kingella</taxon>
    </lineage>
</organism>
<keyword evidence="2" id="KW-1185">Reference proteome</keyword>
<reference evidence="1 2" key="1">
    <citation type="submission" date="2022-02" db="EMBL/GenBank/DDBJ databases">
        <title>Genome sequence data of Kingella unionensis sp. nov. strain CICC 24913 (CCUG 75125).</title>
        <authorList>
            <person name="Xiao M."/>
        </authorList>
    </citation>
    <scope>NUCLEOTIDE SEQUENCE [LARGE SCALE GENOMIC DNA]</scope>
    <source>
        <strain evidence="1 2">CICC 24913</strain>
    </source>
</reference>
<proteinExistence type="predicted"/>
<protein>
    <submittedName>
        <fullName evidence="1">Uncharacterized protein</fullName>
    </submittedName>
</protein>
<gene>
    <name evidence="1" type="ORF">MB824_03070</name>
</gene>
<dbReference type="RefSeq" id="WP_238745849.1">
    <property type="nucleotide sequence ID" value="NZ_JAKOOW010000009.1"/>
</dbReference>
<dbReference type="Proteomes" id="UP001298424">
    <property type="component" value="Unassembled WGS sequence"/>
</dbReference>
<dbReference type="EMBL" id="JAKOOW010000009">
    <property type="protein sequence ID" value="MCG6503477.1"/>
    <property type="molecule type" value="Genomic_DNA"/>
</dbReference>
<name>A0ABS9NL03_9NEIS</name>
<evidence type="ECO:0000313" key="1">
    <source>
        <dbReference type="EMBL" id="MCG6503477.1"/>
    </source>
</evidence>
<sequence>MEKIRYDPPRPRLSAESARHAAEKFADIYAHSWLICGASQRPDRIVDDLADAVIRLDSTVPDGYRLALELDKLPHWYLSADAVETLHYMRLFVCDEVEQAQRIWAQENDIRPPHPLGTKVVYRFGSLKKSGTIVGLSERVAASYLVAADGEHRPEFLISVAYEQIELIH</sequence>
<accession>A0ABS9NL03</accession>